<dbReference type="EMBL" id="NAJN01001180">
    <property type="protein sequence ID" value="TKA65083.1"/>
    <property type="molecule type" value="Genomic_DNA"/>
</dbReference>
<evidence type="ECO:0000313" key="5">
    <source>
        <dbReference type="Proteomes" id="UP000308768"/>
    </source>
</evidence>
<keyword evidence="1" id="KW-0732">Signal</keyword>
<dbReference type="OrthoDB" id="289247at2759"/>
<dbReference type="Gene3D" id="1.10.238.10">
    <property type="entry name" value="EF-hand"/>
    <property type="match status" value="1"/>
</dbReference>
<dbReference type="GO" id="GO:0005509">
    <property type="term" value="F:calcium ion binding"/>
    <property type="evidence" value="ECO:0007669"/>
    <property type="project" value="InterPro"/>
</dbReference>
<dbReference type="GO" id="GO:0005793">
    <property type="term" value="C:endoplasmic reticulum-Golgi intermediate compartment"/>
    <property type="evidence" value="ECO:0007669"/>
    <property type="project" value="TreeGrafter"/>
</dbReference>
<dbReference type="InterPro" id="IPR018247">
    <property type="entry name" value="EF_Hand_1_Ca_BS"/>
</dbReference>
<evidence type="ECO:0000259" key="3">
    <source>
        <dbReference type="PROSITE" id="PS50222"/>
    </source>
</evidence>
<sequence>MVTSTAGARLLPSPAASRVQSYERMMGMGEVFVTLLTPAASDTSAADDGGGREDELEDRELFSMLEKPRVRYDVEVITKLIVYFGIAWLAVEGNPILFELCGLGLAKMSKAASAVVLLHVLLVLKLVTSVFGHGGHDQAPIAPDTDWATKHMAEEHHINSFDAGSFFNLHDYDSSGTWTPDDIRRTYGLMDESTKNVPEERKAQVVKAVLDLFDRDASGTVSYAEFTVGDARGLKLPDFGLGPGHHGDDEYEYEIHHFEKYHDENTREEDLIHPEDIAHFKKHDQIDQESERQEKLDRMTIVEANIPAKFRRSS</sequence>
<comment type="caution">
    <text evidence="4">The sequence shown here is derived from an EMBL/GenBank/DDBJ whole genome shotgun (WGS) entry which is preliminary data.</text>
</comment>
<dbReference type="InterPro" id="IPR040250">
    <property type="entry name" value="Nucleobindin"/>
</dbReference>
<proteinExistence type="predicted"/>
<feature type="domain" description="EF-hand" evidence="3">
    <location>
        <begin position="201"/>
        <end position="236"/>
    </location>
</feature>
<accession>A0A4U0WRH7</accession>
<reference evidence="4 5" key="1">
    <citation type="submission" date="2017-03" db="EMBL/GenBank/DDBJ databases">
        <title>Genomes of endolithic fungi from Antarctica.</title>
        <authorList>
            <person name="Coleine C."/>
            <person name="Masonjones S."/>
            <person name="Stajich J.E."/>
        </authorList>
    </citation>
    <scope>NUCLEOTIDE SEQUENCE [LARGE SCALE GENOMIC DNA]</scope>
    <source>
        <strain evidence="4 5">CCFEE 5187</strain>
    </source>
</reference>
<organism evidence="4 5">
    <name type="scientific">Cryomyces minteri</name>
    <dbReference type="NCBI Taxonomy" id="331657"/>
    <lineage>
        <taxon>Eukaryota</taxon>
        <taxon>Fungi</taxon>
        <taxon>Dikarya</taxon>
        <taxon>Ascomycota</taxon>
        <taxon>Pezizomycotina</taxon>
        <taxon>Dothideomycetes</taxon>
        <taxon>Dothideomycetes incertae sedis</taxon>
        <taxon>Cryomyces</taxon>
    </lineage>
</organism>
<dbReference type="InterPro" id="IPR002048">
    <property type="entry name" value="EF_hand_dom"/>
</dbReference>
<dbReference type="SUPFAM" id="SSF47473">
    <property type="entry name" value="EF-hand"/>
    <property type="match status" value="1"/>
</dbReference>
<dbReference type="PROSITE" id="PS00018">
    <property type="entry name" value="EF_HAND_1"/>
    <property type="match status" value="1"/>
</dbReference>
<gene>
    <name evidence="4" type="ORF">B0A49_08352</name>
</gene>
<keyword evidence="5" id="KW-1185">Reference proteome</keyword>
<dbReference type="PANTHER" id="PTHR19237:SF20">
    <property type="entry name" value="NUCLEOBINDIN 1"/>
    <property type="match status" value="1"/>
</dbReference>
<dbReference type="Proteomes" id="UP000308768">
    <property type="component" value="Unassembled WGS sequence"/>
</dbReference>
<evidence type="ECO:0000313" key="4">
    <source>
        <dbReference type="EMBL" id="TKA65083.1"/>
    </source>
</evidence>
<protein>
    <recommendedName>
        <fullName evidence="3">EF-hand domain-containing protein</fullName>
    </recommendedName>
</protein>
<dbReference type="InterPro" id="IPR011992">
    <property type="entry name" value="EF-hand-dom_pair"/>
</dbReference>
<evidence type="ECO:0000256" key="2">
    <source>
        <dbReference type="ARBA" id="ARBA00022837"/>
    </source>
</evidence>
<name>A0A4U0WRH7_9PEZI</name>
<keyword evidence="2" id="KW-0106">Calcium</keyword>
<dbReference type="PROSITE" id="PS50222">
    <property type="entry name" value="EF_HAND_2"/>
    <property type="match status" value="1"/>
</dbReference>
<dbReference type="STRING" id="331657.A0A4U0WRH7"/>
<dbReference type="AlphaFoldDB" id="A0A4U0WRH7"/>
<dbReference type="PANTHER" id="PTHR19237">
    <property type="entry name" value="NUCLEOBINDIN"/>
    <property type="match status" value="1"/>
</dbReference>
<evidence type="ECO:0000256" key="1">
    <source>
        <dbReference type="ARBA" id="ARBA00022729"/>
    </source>
</evidence>